<gene>
    <name evidence="8" type="ORF">E6H05_08770</name>
</gene>
<evidence type="ECO:0000256" key="3">
    <source>
        <dbReference type="ARBA" id="ARBA00022692"/>
    </source>
</evidence>
<dbReference type="GO" id="GO:0004252">
    <property type="term" value="F:serine-type endopeptidase activity"/>
    <property type="evidence" value="ECO:0007669"/>
    <property type="project" value="UniProtKB-UniRule"/>
</dbReference>
<dbReference type="GO" id="GO:0016747">
    <property type="term" value="F:acyltransferase activity, transferring groups other than amino-acyl groups"/>
    <property type="evidence" value="ECO:0007669"/>
    <property type="project" value="InterPro"/>
</dbReference>
<dbReference type="GO" id="GO:0016020">
    <property type="term" value="C:membrane"/>
    <property type="evidence" value="ECO:0007669"/>
    <property type="project" value="UniProtKB-SubCell"/>
</dbReference>
<dbReference type="GO" id="GO:0009003">
    <property type="term" value="F:signal peptidase activity"/>
    <property type="evidence" value="ECO:0007669"/>
    <property type="project" value="UniProtKB-EC"/>
</dbReference>
<dbReference type="NCBIfam" id="TIGR02228">
    <property type="entry name" value="sigpep_I_arch"/>
    <property type="match status" value="1"/>
</dbReference>
<dbReference type="GO" id="GO:0006465">
    <property type="term" value="P:signal peptide processing"/>
    <property type="evidence" value="ECO:0007669"/>
    <property type="project" value="UniProtKB-UniRule"/>
</dbReference>
<dbReference type="InterPro" id="IPR015927">
    <property type="entry name" value="Peptidase_S24_S26A/B/C"/>
</dbReference>
<dbReference type="EC" id="3.4.21.89" evidence="6"/>
<accession>A0A537IR82</accession>
<evidence type="ECO:0000259" key="7">
    <source>
        <dbReference type="PROSITE" id="PS51186"/>
    </source>
</evidence>
<evidence type="ECO:0000256" key="4">
    <source>
        <dbReference type="ARBA" id="ARBA00022989"/>
    </source>
</evidence>
<keyword evidence="4" id="KW-1133">Transmembrane helix</keyword>
<dbReference type="CDD" id="cd04301">
    <property type="entry name" value="NAT_SF"/>
    <property type="match status" value="1"/>
</dbReference>
<protein>
    <recommendedName>
        <fullName evidence="6">Signal peptidase I</fullName>
        <ecNumber evidence="6">3.4.21.89</ecNumber>
    </recommendedName>
</protein>
<evidence type="ECO:0000256" key="2">
    <source>
        <dbReference type="ARBA" id="ARBA00022670"/>
    </source>
</evidence>
<dbReference type="Pfam" id="PF00583">
    <property type="entry name" value="Acetyltransf_1"/>
    <property type="match status" value="1"/>
</dbReference>
<keyword evidence="3" id="KW-0812">Transmembrane</keyword>
<keyword evidence="8" id="KW-0378">Hydrolase</keyword>
<dbReference type="CDD" id="cd06462">
    <property type="entry name" value="Peptidase_S24_S26"/>
    <property type="match status" value="1"/>
</dbReference>
<dbReference type="Pfam" id="PF00717">
    <property type="entry name" value="Peptidase_S24"/>
    <property type="match status" value="1"/>
</dbReference>
<keyword evidence="2" id="KW-0645">Protease</keyword>
<dbReference type="InterPro" id="IPR036286">
    <property type="entry name" value="LexA/Signal_pep-like_sf"/>
</dbReference>
<comment type="subcellular location">
    <subcellularLocation>
        <location evidence="1">Membrane</location>
    </subcellularLocation>
</comment>
<evidence type="ECO:0000256" key="5">
    <source>
        <dbReference type="ARBA" id="ARBA00023136"/>
    </source>
</evidence>
<dbReference type="SUPFAM" id="SSF51306">
    <property type="entry name" value="LexA/Signal peptidase"/>
    <property type="match status" value="1"/>
</dbReference>
<dbReference type="Proteomes" id="UP000318834">
    <property type="component" value="Unassembled WGS sequence"/>
</dbReference>
<dbReference type="InterPro" id="IPR000182">
    <property type="entry name" value="GNAT_dom"/>
</dbReference>
<reference evidence="8 9" key="1">
    <citation type="journal article" date="2019" name="Nat. Microbiol.">
        <title>Mediterranean grassland soil C-N compound turnover is dependent on rainfall and depth, and is mediated by genomically divergent microorganisms.</title>
        <authorList>
            <person name="Diamond S."/>
            <person name="Andeer P.F."/>
            <person name="Li Z."/>
            <person name="Crits-Christoph A."/>
            <person name="Burstein D."/>
            <person name="Anantharaman K."/>
            <person name="Lane K.R."/>
            <person name="Thomas B.C."/>
            <person name="Pan C."/>
            <person name="Northen T.R."/>
            <person name="Banfield J.F."/>
        </authorList>
    </citation>
    <scope>NUCLEOTIDE SEQUENCE [LARGE SCALE GENOMIC DNA]</scope>
    <source>
        <strain evidence="8">NP_8</strain>
    </source>
</reference>
<proteinExistence type="predicted"/>
<evidence type="ECO:0000256" key="1">
    <source>
        <dbReference type="ARBA" id="ARBA00004370"/>
    </source>
</evidence>
<feature type="domain" description="N-acetyltransferase" evidence="7">
    <location>
        <begin position="157"/>
        <end position="303"/>
    </location>
</feature>
<evidence type="ECO:0000256" key="6">
    <source>
        <dbReference type="NCBIfam" id="TIGR02228"/>
    </source>
</evidence>
<evidence type="ECO:0000313" key="9">
    <source>
        <dbReference type="Proteomes" id="UP000318834"/>
    </source>
</evidence>
<sequence>MNQELTQATASDRLGLADLHEISDLLLRSGLFCFRVASWSMYPAVWKGDQLTVEPASPTSLQAGDVILFHQCGQLICHRVVALDTAGPGTRVITKGDAATGCGEVIRPDQVLGRVVTVTRRWPWSRSGLWVGALARRVDQATERLTLLLVQWLQSIQTVRSYRWIMRALLSRCVAYYVGIPEGKRWFRYQRISGWRPPGPLVGHHRYHLVAKLAGIWVGSVRVTASGEGYRIDDFYVRLRYRGLGVGSHLLAVAATAASRSRPSVLLASIEPANTAALRLFTKAGFRHTGGLRGNQVSLRREL</sequence>
<comment type="caution">
    <text evidence="8">The sequence shown here is derived from an EMBL/GenBank/DDBJ whole genome shotgun (WGS) entry which is preliminary data.</text>
</comment>
<dbReference type="Gene3D" id="3.40.630.30">
    <property type="match status" value="1"/>
</dbReference>
<dbReference type="InterPro" id="IPR001733">
    <property type="entry name" value="Peptidase_S26B"/>
</dbReference>
<dbReference type="AlphaFoldDB" id="A0A537IR82"/>
<evidence type="ECO:0000313" key="8">
    <source>
        <dbReference type="EMBL" id="TMI73851.1"/>
    </source>
</evidence>
<dbReference type="InterPro" id="IPR016181">
    <property type="entry name" value="Acyl_CoA_acyltransferase"/>
</dbReference>
<dbReference type="EMBL" id="VBAP01000063">
    <property type="protein sequence ID" value="TMI73851.1"/>
    <property type="molecule type" value="Genomic_DNA"/>
</dbReference>
<dbReference type="SUPFAM" id="SSF55729">
    <property type="entry name" value="Acyl-CoA N-acyltransferases (Nat)"/>
    <property type="match status" value="1"/>
</dbReference>
<dbReference type="PROSITE" id="PS51186">
    <property type="entry name" value="GNAT"/>
    <property type="match status" value="1"/>
</dbReference>
<organism evidence="8 9">
    <name type="scientific">Candidatus Segetimicrobium genomatis</name>
    <dbReference type="NCBI Taxonomy" id="2569760"/>
    <lineage>
        <taxon>Bacteria</taxon>
        <taxon>Bacillati</taxon>
        <taxon>Candidatus Sysuimicrobiota</taxon>
        <taxon>Candidatus Sysuimicrobiia</taxon>
        <taxon>Candidatus Sysuimicrobiales</taxon>
        <taxon>Candidatus Segetimicrobiaceae</taxon>
        <taxon>Candidatus Segetimicrobium</taxon>
    </lineage>
</organism>
<keyword evidence="5" id="KW-0472">Membrane</keyword>
<name>A0A537IR82_9BACT</name>